<name>A0ACB8URB9_9EURO</name>
<proteinExistence type="predicted"/>
<accession>A0ACB8URB9</accession>
<gene>
    <name evidence="1" type="ORF">LOY88_005206</name>
</gene>
<reference evidence="1" key="1">
    <citation type="journal article" date="2022" name="bioRxiv">
        <title>Population genetic analysis of Ophidiomyces ophidiicola, the causative agent of snake fungal disease, indicates recent introductions to the USA.</title>
        <authorList>
            <person name="Ladner J.T."/>
            <person name="Palmer J.M."/>
            <person name="Ettinger C.L."/>
            <person name="Stajich J.E."/>
            <person name="Farrell T.M."/>
            <person name="Glorioso B.M."/>
            <person name="Lawson B."/>
            <person name="Price S.J."/>
            <person name="Stengle A.G."/>
            <person name="Grear D.A."/>
            <person name="Lorch J.M."/>
        </authorList>
    </citation>
    <scope>NUCLEOTIDE SEQUENCE</scope>
    <source>
        <strain evidence="1">NWHC 24266-5</strain>
    </source>
</reference>
<comment type="caution">
    <text evidence="1">The sequence shown here is derived from an EMBL/GenBank/DDBJ whole genome shotgun (WGS) entry which is preliminary data.</text>
</comment>
<sequence length="554" mass="62635">MNGDTYGARDTGRSRDYYSSRTDRDDRRDRGDRGDRGDRRDRDRRRSRSPHHNPRGPRREPELDSYSSSRDYRAREREDRYSRRDDRDWDRERERGERRRDHRRDDDEAARPPRRERELFDDKPRRERGAQREKRRSQSPPQRKKEPTPDLTDVIPILERKRRLTQWDIKPPGYENVTAEQAKLSGMFPLPGAPRQQAVDPTRLQAFMNQPAGNANSTLLKPANSRQAKRLFVYNIPPSASEDSITQFFNLQLNGLNVIQGVDPCVSAQLSTDKSFALLEFKSAADATVALAFDGISMEPDDANANMNGSRGGLSIRRPKDYIVPSENEEANHQEGVVSNDVPDSPNKICVTNIPLFIQEEQVTMLLVSFGELKSFVLVKDSGTDGSRGIAFCEYLDPSSTSIAVEGLNGMELGDKHLKVTRASIGATQAAGLDMGVNAMSMFAKTTSQDLETGRVLQLLNMVTAEELMDNDDYEEICDDVHEECSKYGPVLELKIPRPSGGSRQSAGVGKIYVKFDTYDTAHKAMKALAGRKFQDRTVVTTFFSEENFDVGAW</sequence>
<evidence type="ECO:0000313" key="1">
    <source>
        <dbReference type="EMBL" id="KAI2383570.1"/>
    </source>
</evidence>
<protein>
    <submittedName>
        <fullName evidence="1">Uncharacterized protein</fullName>
    </submittedName>
</protein>
<dbReference type="EMBL" id="JALBCA010000088">
    <property type="protein sequence ID" value="KAI2383570.1"/>
    <property type="molecule type" value="Genomic_DNA"/>
</dbReference>
<organism evidence="1">
    <name type="scientific">Ophidiomyces ophidiicola</name>
    <dbReference type="NCBI Taxonomy" id="1387563"/>
    <lineage>
        <taxon>Eukaryota</taxon>
        <taxon>Fungi</taxon>
        <taxon>Dikarya</taxon>
        <taxon>Ascomycota</taxon>
        <taxon>Pezizomycotina</taxon>
        <taxon>Eurotiomycetes</taxon>
        <taxon>Eurotiomycetidae</taxon>
        <taxon>Onygenales</taxon>
        <taxon>Onygenaceae</taxon>
        <taxon>Ophidiomyces</taxon>
    </lineage>
</organism>